<gene>
    <name evidence="7" type="ORF">EJB05_45753</name>
</gene>
<dbReference type="EC" id="2.4.1.-" evidence="6"/>
<dbReference type="GO" id="GO:0071555">
    <property type="term" value="P:cell wall organization"/>
    <property type="evidence" value="ECO:0007669"/>
    <property type="project" value="UniProtKB-UniRule"/>
</dbReference>
<dbReference type="GO" id="GO:0042546">
    <property type="term" value="P:cell wall biogenesis"/>
    <property type="evidence" value="ECO:0007669"/>
    <property type="project" value="InterPro"/>
</dbReference>
<keyword evidence="6" id="KW-0333">Golgi apparatus</keyword>
<keyword evidence="8" id="KW-1185">Reference proteome</keyword>
<evidence type="ECO:0000256" key="2">
    <source>
        <dbReference type="ARBA" id="ARBA00022676"/>
    </source>
</evidence>
<comment type="function">
    <text evidence="6">May be involved in cell wall biosynthesis.</text>
</comment>
<dbReference type="OrthoDB" id="428346at2759"/>
<evidence type="ECO:0000256" key="3">
    <source>
        <dbReference type="ARBA" id="ARBA00022679"/>
    </source>
</evidence>
<reference evidence="7 8" key="1">
    <citation type="journal article" date="2019" name="Sci. Rep.">
        <title>A high-quality genome of Eragrostis curvula grass provides insights into Poaceae evolution and supports new strategies to enhance forage quality.</title>
        <authorList>
            <person name="Carballo J."/>
            <person name="Santos B.A.C.M."/>
            <person name="Zappacosta D."/>
            <person name="Garbus I."/>
            <person name="Selva J.P."/>
            <person name="Gallo C.A."/>
            <person name="Diaz A."/>
            <person name="Albertini E."/>
            <person name="Caccamo M."/>
            <person name="Echenique V."/>
        </authorList>
    </citation>
    <scope>NUCLEOTIDE SEQUENCE [LARGE SCALE GENOMIC DNA]</scope>
    <source>
        <strain evidence="8">cv. Victoria</strain>
        <tissue evidence="7">Leaf</tissue>
    </source>
</reference>
<feature type="non-terminal residue" evidence="7">
    <location>
        <position position="1"/>
    </location>
</feature>
<feature type="transmembrane region" description="Helical" evidence="6">
    <location>
        <begin position="35"/>
        <end position="57"/>
    </location>
</feature>
<evidence type="ECO:0000256" key="4">
    <source>
        <dbReference type="ARBA" id="ARBA00023180"/>
    </source>
</evidence>
<keyword evidence="6" id="KW-0472">Membrane</keyword>
<dbReference type="Proteomes" id="UP000324897">
    <property type="component" value="Chromosome 3"/>
</dbReference>
<evidence type="ECO:0000313" key="7">
    <source>
        <dbReference type="EMBL" id="TVU12126.1"/>
    </source>
</evidence>
<dbReference type="GO" id="GO:0008107">
    <property type="term" value="F:galactoside 2-alpha-L-fucosyltransferase activity"/>
    <property type="evidence" value="ECO:0007669"/>
    <property type="project" value="InterPro"/>
</dbReference>
<dbReference type="AlphaFoldDB" id="A0A5J9TL06"/>
<dbReference type="Pfam" id="PF03254">
    <property type="entry name" value="XG_FTase"/>
    <property type="match status" value="2"/>
</dbReference>
<comment type="caution">
    <text evidence="7">The sequence shown here is derived from an EMBL/GenBank/DDBJ whole genome shotgun (WGS) entry which is preliminary data.</text>
</comment>
<keyword evidence="2 6" id="KW-0328">Glycosyltransferase</keyword>
<accession>A0A5J9TL06</accession>
<keyword evidence="3 6" id="KW-0808">Transferase</keyword>
<protein>
    <recommendedName>
        <fullName evidence="6">Fucosyltransferase</fullName>
        <ecNumber evidence="6">2.4.1.-</ecNumber>
    </recommendedName>
</protein>
<evidence type="ECO:0000256" key="5">
    <source>
        <dbReference type="ARBA" id="ARBA00023316"/>
    </source>
</evidence>
<evidence type="ECO:0000256" key="1">
    <source>
        <dbReference type="ARBA" id="ARBA00010481"/>
    </source>
</evidence>
<name>A0A5J9TL06_9POAL</name>
<dbReference type="PANTHER" id="PTHR31889:SF87">
    <property type="entry name" value="FUCOSYLTRANSFERASE"/>
    <property type="match status" value="1"/>
</dbReference>
<dbReference type="GO" id="GO:0009969">
    <property type="term" value="P:xyloglucan biosynthetic process"/>
    <property type="evidence" value="ECO:0007669"/>
    <property type="project" value="TreeGrafter"/>
</dbReference>
<dbReference type="Gramene" id="TVU12126">
    <property type="protein sequence ID" value="TVU12126"/>
    <property type="gene ID" value="EJB05_45753"/>
</dbReference>
<keyword evidence="5 6" id="KW-0961">Cell wall biogenesis/degradation</keyword>
<dbReference type="PANTHER" id="PTHR31889">
    <property type="entry name" value="FUCOSYLTRANSFERASE 2-RELATED"/>
    <property type="match status" value="1"/>
</dbReference>
<comment type="similarity">
    <text evidence="1 6">Belongs to the glycosyltransferase 37 family.</text>
</comment>
<dbReference type="GO" id="GO:0032580">
    <property type="term" value="C:Golgi cisterna membrane"/>
    <property type="evidence" value="ECO:0007669"/>
    <property type="project" value="UniProtKB-SubCell"/>
</dbReference>
<comment type="subcellular location">
    <subcellularLocation>
        <location evidence="6">Golgi apparatus</location>
        <location evidence="6">Golgi stack membrane</location>
        <topology evidence="6">Single-pass type II membrane protein</topology>
    </subcellularLocation>
</comment>
<proteinExistence type="inferred from homology"/>
<keyword evidence="4" id="KW-0325">Glycoprotein</keyword>
<dbReference type="InterPro" id="IPR004938">
    <property type="entry name" value="XG_FTase"/>
</dbReference>
<dbReference type="EMBL" id="RWGY01000039">
    <property type="protein sequence ID" value="TVU12126.1"/>
    <property type="molecule type" value="Genomic_DNA"/>
</dbReference>
<evidence type="ECO:0000256" key="6">
    <source>
        <dbReference type="RuleBase" id="RU367004"/>
    </source>
</evidence>
<organism evidence="7 8">
    <name type="scientific">Eragrostis curvula</name>
    <name type="common">weeping love grass</name>
    <dbReference type="NCBI Taxonomy" id="38414"/>
    <lineage>
        <taxon>Eukaryota</taxon>
        <taxon>Viridiplantae</taxon>
        <taxon>Streptophyta</taxon>
        <taxon>Embryophyta</taxon>
        <taxon>Tracheophyta</taxon>
        <taxon>Spermatophyta</taxon>
        <taxon>Magnoliopsida</taxon>
        <taxon>Liliopsida</taxon>
        <taxon>Poales</taxon>
        <taxon>Poaceae</taxon>
        <taxon>PACMAD clade</taxon>
        <taxon>Chloridoideae</taxon>
        <taxon>Eragrostideae</taxon>
        <taxon>Eragrostidinae</taxon>
        <taxon>Eragrostis</taxon>
    </lineage>
</organism>
<keyword evidence="6" id="KW-0812">Transmembrane</keyword>
<keyword evidence="6" id="KW-1133">Transmembrane helix</keyword>
<evidence type="ECO:0000313" key="8">
    <source>
        <dbReference type="Proteomes" id="UP000324897"/>
    </source>
</evidence>
<sequence length="547" mass="61452">MAAGGAEVPAREHPSSLAGRWLDAKRQEANRPWRWAVNVLAAFVMTVTLMVILYGSARTSAPSIWISSLRGGSGGDSVLRRQEGSFDKLLGGLLADGFDERSCHSRYHPPCTVAASGRKPSPYLVSKLRRQEALQRRCGPGTVAYSTALEQLRSRSGGVRPREPDPRHRLSIHVRALLTDRVLLVDPSNEMGDLFCEPFLNTTWLLPPGFPLTSFNNFSVDTAESYGNMLKNKVVRTDDGDAPATQLPVYAYIHLNFDATKDDKLFYCDADQRLLRDIPWLMMRTDNYIVPGLLLDRGFQEEFARLFPEPDTVFHHLGRYLFHPTNNVWGLITRYYDAYLATAQHRVGIQVRVFGEQPNSPALLEQITKCTQKHGMLPELLSGTEPLIPRPSRKSKAVLVTSLKSWYSEKLKSMYWEHAAATGESVSVHQPSHEEFQHFGGKSHDTKAWAEIYLLSLTDTLVTTAWSTFGYVAQGLGGLRPWVLYKPENDSVVPDPPCGQDVSMDPCFHAPPFYDCRLKRGVDTSKIMPHVKHCIDMRWGLKLVQTS</sequence>